<reference evidence="1 2" key="1">
    <citation type="submission" date="2012-10" db="EMBL/GenBank/DDBJ databases">
        <title>Draft Genome Sequence of Paenibacillus popilliae ATCC 14706T.</title>
        <authorList>
            <person name="Iiyama K."/>
            <person name="Mori K."/>
            <person name="Mon H."/>
            <person name="Chieda Y."/>
            <person name="Lee J.M."/>
            <person name="Kusakabe T."/>
            <person name="Tashiro K."/>
            <person name="Asano S."/>
            <person name="Yasunaga-Aoki C."/>
            <person name="Shimizu S."/>
        </authorList>
    </citation>
    <scope>NUCLEOTIDE SEQUENCE [LARGE SCALE GENOMIC DNA]</scope>
    <source>
        <strain evidence="1 2">ATCC 14706</strain>
    </source>
</reference>
<dbReference type="Proteomes" id="UP000029453">
    <property type="component" value="Unassembled WGS sequence"/>
</dbReference>
<accession>M9M7G1</accession>
<name>M9M7G1_PAEPP</name>
<organism evidence="1 2">
    <name type="scientific">Paenibacillus popilliae ATCC 14706</name>
    <dbReference type="NCBI Taxonomy" id="1212764"/>
    <lineage>
        <taxon>Bacteria</taxon>
        <taxon>Bacillati</taxon>
        <taxon>Bacillota</taxon>
        <taxon>Bacilli</taxon>
        <taxon>Bacillales</taxon>
        <taxon>Paenibacillaceae</taxon>
        <taxon>Paenibacillus</taxon>
    </lineage>
</organism>
<proteinExistence type="predicted"/>
<comment type="caution">
    <text evidence="1">The sequence shown here is derived from an EMBL/GenBank/DDBJ whole genome shotgun (WGS) entry which is preliminary data.</text>
</comment>
<sequence>MKKIAFTTPQIKKLGPIEKIVGQGGYIRADGWYFTRLPL</sequence>
<gene>
    <name evidence="1" type="ORF">PPOP_3042</name>
</gene>
<dbReference type="AlphaFoldDB" id="M9M7G1"/>
<protein>
    <submittedName>
        <fullName evidence="1">Uncharacterized protein</fullName>
    </submittedName>
</protein>
<dbReference type="EMBL" id="BALG01000228">
    <property type="protein sequence ID" value="GAC43643.1"/>
    <property type="molecule type" value="Genomic_DNA"/>
</dbReference>
<evidence type="ECO:0000313" key="1">
    <source>
        <dbReference type="EMBL" id="GAC43643.1"/>
    </source>
</evidence>
<evidence type="ECO:0000313" key="2">
    <source>
        <dbReference type="Proteomes" id="UP000029453"/>
    </source>
</evidence>
<keyword evidence="2" id="KW-1185">Reference proteome</keyword>